<organism evidence="3 4">
    <name type="scientific">Sandarakinorhabdus fusca</name>
    <dbReference type="NCBI Taxonomy" id="1439888"/>
    <lineage>
        <taxon>Bacteria</taxon>
        <taxon>Pseudomonadati</taxon>
        <taxon>Pseudomonadota</taxon>
        <taxon>Alphaproteobacteria</taxon>
        <taxon>Sphingomonadales</taxon>
        <taxon>Sphingosinicellaceae</taxon>
        <taxon>Sandarakinorhabdus</taxon>
    </lineage>
</organism>
<keyword evidence="2" id="KW-1133">Transmembrane helix</keyword>
<feature type="region of interest" description="Disordered" evidence="1">
    <location>
        <begin position="69"/>
        <end position="103"/>
    </location>
</feature>
<keyword evidence="2" id="KW-0812">Transmembrane</keyword>
<keyword evidence="4" id="KW-1185">Reference proteome</keyword>
<evidence type="ECO:0000313" key="3">
    <source>
        <dbReference type="EMBL" id="MQT18397.1"/>
    </source>
</evidence>
<comment type="caution">
    <text evidence="3">The sequence shown here is derived from an EMBL/GenBank/DDBJ whole genome shotgun (WGS) entry which is preliminary data.</text>
</comment>
<dbReference type="EMBL" id="WIOL01000006">
    <property type="protein sequence ID" value="MQT18397.1"/>
    <property type="molecule type" value="Genomic_DNA"/>
</dbReference>
<dbReference type="AlphaFoldDB" id="A0A7C9GQP0"/>
<gene>
    <name evidence="3" type="ORF">F3168_14170</name>
</gene>
<dbReference type="RefSeq" id="WP_152578865.1">
    <property type="nucleotide sequence ID" value="NZ_JAATJI010000001.1"/>
</dbReference>
<feature type="compositionally biased region" description="Basic residues" evidence="1">
    <location>
        <begin position="22"/>
        <end position="31"/>
    </location>
</feature>
<name>A0A7C9GQP0_9SPHN</name>
<dbReference type="Proteomes" id="UP000481327">
    <property type="component" value="Unassembled WGS sequence"/>
</dbReference>
<accession>A0A7C9GQP0</accession>
<feature type="compositionally biased region" description="Basic and acidic residues" evidence="1">
    <location>
        <begin position="32"/>
        <end position="43"/>
    </location>
</feature>
<feature type="region of interest" description="Disordered" evidence="1">
    <location>
        <begin position="1"/>
        <end position="43"/>
    </location>
</feature>
<sequence length="103" mass="10872">MADREGLRLPAMSLPKSPPAVLRRKTHRKTRRAETPDRPLRNGERMRLGLTGLGAIFLIVMIVAAGLRPPPRPAAQDPQGESLAVLGVAPGASTPPVGTAAKP</sequence>
<protein>
    <submittedName>
        <fullName evidence="3">Uncharacterized protein</fullName>
    </submittedName>
</protein>
<evidence type="ECO:0000256" key="1">
    <source>
        <dbReference type="SAM" id="MobiDB-lite"/>
    </source>
</evidence>
<evidence type="ECO:0000256" key="2">
    <source>
        <dbReference type="SAM" id="Phobius"/>
    </source>
</evidence>
<keyword evidence="2" id="KW-0472">Membrane</keyword>
<proteinExistence type="predicted"/>
<feature type="transmembrane region" description="Helical" evidence="2">
    <location>
        <begin position="48"/>
        <end position="67"/>
    </location>
</feature>
<reference evidence="3 4" key="1">
    <citation type="submission" date="2019-09" db="EMBL/GenBank/DDBJ databases">
        <title>Polymorphobacter sp. isolated from a lake in China.</title>
        <authorList>
            <person name="Liu Z."/>
        </authorList>
    </citation>
    <scope>NUCLEOTIDE SEQUENCE [LARGE SCALE GENOMIC DNA]</scope>
    <source>
        <strain evidence="3 4">D40P</strain>
    </source>
</reference>
<evidence type="ECO:0000313" key="4">
    <source>
        <dbReference type="Proteomes" id="UP000481327"/>
    </source>
</evidence>